<name>A0A5J5LJC7_HALHI</name>
<dbReference type="InterPro" id="IPR050523">
    <property type="entry name" value="AKR_Detox_Biosynth"/>
</dbReference>
<dbReference type="Pfam" id="PF00248">
    <property type="entry name" value="Aldo_ket_red"/>
    <property type="match status" value="1"/>
</dbReference>
<dbReference type="FunFam" id="3.20.20.100:FF:000004">
    <property type="entry name" value="Oxidoreductase, aldo/keto reductase"/>
    <property type="match status" value="1"/>
</dbReference>
<accession>A0A5J5LJC7</accession>
<evidence type="ECO:0000256" key="1">
    <source>
        <dbReference type="ARBA" id="ARBA00023002"/>
    </source>
</evidence>
<dbReference type="PRINTS" id="PR00069">
    <property type="entry name" value="ALDKETRDTASE"/>
</dbReference>
<evidence type="ECO:0000259" key="2">
    <source>
        <dbReference type="Pfam" id="PF00248"/>
    </source>
</evidence>
<dbReference type="PANTHER" id="PTHR43364:SF4">
    <property type="entry name" value="NAD(P)-LINKED OXIDOREDUCTASE SUPERFAMILY PROTEIN"/>
    <property type="match status" value="1"/>
</dbReference>
<dbReference type="Gene3D" id="3.20.20.100">
    <property type="entry name" value="NADP-dependent oxidoreductase domain"/>
    <property type="match status" value="1"/>
</dbReference>
<dbReference type="PANTHER" id="PTHR43364">
    <property type="entry name" value="NADH-SPECIFIC METHYLGLYOXAL REDUCTASE-RELATED"/>
    <property type="match status" value="1"/>
</dbReference>
<dbReference type="AlphaFoldDB" id="A0A5J5LJC7"/>
<dbReference type="CDD" id="cd19079">
    <property type="entry name" value="AKR_EcYajO-like"/>
    <property type="match status" value="1"/>
</dbReference>
<dbReference type="EMBL" id="RQWK01000001">
    <property type="protein sequence ID" value="KAA9409475.1"/>
    <property type="molecule type" value="Genomic_DNA"/>
</dbReference>
<evidence type="ECO:0000313" key="4">
    <source>
        <dbReference type="Proteomes" id="UP000326244"/>
    </source>
</evidence>
<comment type="caution">
    <text evidence="3">The sequence shown here is derived from an EMBL/GenBank/DDBJ whole genome shotgun (WGS) entry which is preliminary data.</text>
</comment>
<dbReference type="GO" id="GO:0016491">
    <property type="term" value="F:oxidoreductase activity"/>
    <property type="evidence" value="ECO:0007669"/>
    <property type="project" value="UniProtKB-KW"/>
</dbReference>
<sequence>MEYTTLGSTGMEVSRLCLGCMSFGTSEWRDWVLDEDESREVIERAIDLGINFFDSANMYSMGESERVLGTVLDDYDRDGQVVATKGYFQMDEDDPNSGGLSRKAIEQELSNSLSRLGMDTLDLYQIHRWDYDTPIEQTLRALDDAVRRGQARYVGASSMWAHQFADALRTSERERLERFETMQNHYNLLYQEEEREMLPLCEKENVGVMPWSPLARGYLTRPHEQVEETVRGETDDYAREHPYYEGNGREVNERVQELADEYDASMAQIALAWVLDKEWVDAPIIGTSSLEHLEEAVAALEIDLSASDVEWLEEPYEPVRVSGHE</sequence>
<proteinExistence type="predicted"/>
<dbReference type="SUPFAM" id="SSF51430">
    <property type="entry name" value="NAD(P)-linked oxidoreductase"/>
    <property type="match status" value="1"/>
</dbReference>
<reference evidence="3 4" key="1">
    <citation type="submission" date="2018-11" db="EMBL/GenBank/DDBJ databases">
        <title>Genomic analysis of Haloarcula hispanica CBA1121.</title>
        <authorList>
            <person name="Kim Y.B."/>
            <person name="Roh S.W."/>
        </authorList>
    </citation>
    <scope>NUCLEOTIDE SEQUENCE [LARGE SCALE GENOMIC DNA]</scope>
    <source>
        <strain evidence="3 4">CBA1121</strain>
    </source>
</reference>
<feature type="domain" description="NADP-dependent oxidoreductase" evidence="2">
    <location>
        <begin position="15"/>
        <end position="314"/>
    </location>
</feature>
<dbReference type="InterPro" id="IPR020471">
    <property type="entry name" value="AKR"/>
</dbReference>
<keyword evidence="1" id="KW-0560">Oxidoreductase</keyword>
<evidence type="ECO:0000313" key="3">
    <source>
        <dbReference type="EMBL" id="KAA9409475.1"/>
    </source>
</evidence>
<gene>
    <name evidence="3" type="ORF">EGO51_06580</name>
</gene>
<dbReference type="GO" id="GO:0005829">
    <property type="term" value="C:cytosol"/>
    <property type="evidence" value="ECO:0007669"/>
    <property type="project" value="UniProtKB-ARBA"/>
</dbReference>
<dbReference type="InterPro" id="IPR023210">
    <property type="entry name" value="NADP_OxRdtase_dom"/>
</dbReference>
<protein>
    <submittedName>
        <fullName evidence="3">Aldo/keto reductase</fullName>
    </submittedName>
</protein>
<dbReference type="Proteomes" id="UP000326244">
    <property type="component" value="Unassembled WGS sequence"/>
</dbReference>
<dbReference type="InterPro" id="IPR036812">
    <property type="entry name" value="NAD(P)_OxRdtase_dom_sf"/>
</dbReference>
<organism evidence="3 4">
    <name type="scientific">Haloarcula hispanica</name>
    <dbReference type="NCBI Taxonomy" id="51589"/>
    <lineage>
        <taxon>Archaea</taxon>
        <taxon>Methanobacteriati</taxon>
        <taxon>Methanobacteriota</taxon>
        <taxon>Stenosarchaea group</taxon>
        <taxon>Halobacteria</taxon>
        <taxon>Halobacteriales</taxon>
        <taxon>Haloarculaceae</taxon>
        <taxon>Haloarcula</taxon>
    </lineage>
</organism>
<dbReference type="RefSeq" id="WP_151103223.1">
    <property type="nucleotide sequence ID" value="NZ_RQWK01000001.1"/>
</dbReference>